<dbReference type="STRING" id="1069081.SAMN05660197_0348"/>
<dbReference type="InterPro" id="IPR036909">
    <property type="entry name" value="Cyt_c-like_dom_sf"/>
</dbReference>
<evidence type="ECO:0000256" key="1">
    <source>
        <dbReference type="ARBA" id="ARBA00022448"/>
    </source>
</evidence>
<dbReference type="EMBL" id="FWWZ01000001">
    <property type="protein sequence ID" value="SMC08591.1"/>
    <property type="molecule type" value="Genomic_DNA"/>
</dbReference>
<dbReference type="PANTHER" id="PTHR33751">
    <property type="entry name" value="CBB3-TYPE CYTOCHROME C OXIDASE SUBUNIT FIXP"/>
    <property type="match status" value="1"/>
</dbReference>
<dbReference type="GO" id="GO:0009055">
    <property type="term" value="F:electron transfer activity"/>
    <property type="evidence" value="ECO:0007669"/>
    <property type="project" value="InterPro"/>
</dbReference>
<evidence type="ECO:0000313" key="9">
    <source>
        <dbReference type="Proteomes" id="UP000192602"/>
    </source>
</evidence>
<sequence>MKIGNSLIIIALLFALSGCGEKKEQQEKQAEAQGQIKVTEGVVKEKKAQKKSLDKGEFYYSYNEGNKKKEEVEDEGRYTRLGAYRHVVNNYQKVQISLWANKLSKDFLIYCSACHDDYANGVIGPSLLGKDGAYIYKQLQDFKSGKRKNVLMVQLVRRLSDEQLKHLADEIAAFNKKVQKLLEQNGQKDQK</sequence>
<keyword evidence="9" id="KW-1185">Reference proteome</keyword>
<keyword evidence="3 6" id="KW-0479">Metal-binding</keyword>
<keyword evidence="4" id="KW-0249">Electron transport</keyword>
<accession>A0A1W1WQK6</accession>
<proteinExistence type="predicted"/>
<dbReference type="GO" id="GO:0020037">
    <property type="term" value="F:heme binding"/>
    <property type="evidence" value="ECO:0007669"/>
    <property type="project" value="InterPro"/>
</dbReference>
<dbReference type="InterPro" id="IPR009056">
    <property type="entry name" value="Cyt_c-like_dom"/>
</dbReference>
<dbReference type="GO" id="GO:0046872">
    <property type="term" value="F:metal ion binding"/>
    <property type="evidence" value="ECO:0007669"/>
    <property type="project" value="UniProtKB-KW"/>
</dbReference>
<keyword evidence="2 6" id="KW-0349">Heme</keyword>
<dbReference type="SUPFAM" id="SSF46626">
    <property type="entry name" value="Cytochrome c"/>
    <property type="match status" value="1"/>
</dbReference>
<dbReference type="AlphaFoldDB" id="A0A1W1WQK6"/>
<keyword evidence="1" id="KW-0813">Transport</keyword>
<evidence type="ECO:0000256" key="5">
    <source>
        <dbReference type="ARBA" id="ARBA00023004"/>
    </source>
</evidence>
<gene>
    <name evidence="8" type="ORF">SAMN05660197_0348</name>
</gene>
<reference evidence="9" key="1">
    <citation type="submission" date="2017-04" db="EMBL/GenBank/DDBJ databases">
        <authorList>
            <person name="Varghese N."/>
            <person name="Submissions S."/>
        </authorList>
    </citation>
    <scope>NUCLEOTIDE SEQUENCE [LARGE SCALE GENOMIC DNA]</scope>
    <source>
        <strain evidence="9">DSM 16512</strain>
    </source>
</reference>
<feature type="domain" description="Cytochrome c" evidence="7">
    <location>
        <begin position="98"/>
        <end position="175"/>
    </location>
</feature>
<protein>
    <recommendedName>
        <fullName evidence="7">Cytochrome c domain-containing protein</fullName>
    </recommendedName>
</protein>
<evidence type="ECO:0000256" key="4">
    <source>
        <dbReference type="ARBA" id="ARBA00022982"/>
    </source>
</evidence>
<dbReference type="PANTHER" id="PTHR33751:SF9">
    <property type="entry name" value="CYTOCHROME C4"/>
    <property type="match status" value="1"/>
</dbReference>
<evidence type="ECO:0000259" key="7">
    <source>
        <dbReference type="PROSITE" id="PS51007"/>
    </source>
</evidence>
<evidence type="ECO:0000256" key="6">
    <source>
        <dbReference type="PROSITE-ProRule" id="PRU00433"/>
    </source>
</evidence>
<dbReference type="InterPro" id="IPR050597">
    <property type="entry name" value="Cytochrome_c_Oxidase_Subunit"/>
</dbReference>
<evidence type="ECO:0000256" key="2">
    <source>
        <dbReference type="ARBA" id="ARBA00022617"/>
    </source>
</evidence>
<organism evidence="8 9">
    <name type="scientific">Nitratiruptor tergarcus DSM 16512</name>
    <dbReference type="NCBI Taxonomy" id="1069081"/>
    <lineage>
        <taxon>Bacteria</taxon>
        <taxon>Pseudomonadati</taxon>
        <taxon>Campylobacterota</taxon>
        <taxon>Epsilonproteobacteria</taxon>
        <taxon>Nautiliales</taxon>
        <taxon>Nitratiruptoraceae</taxon>
        <taxon>Nitratiruptor</taxon>
    </lineage>
</organism>
<evidence type="ECO:0000256" key="3">
    <source>
        <dbReference type="ARBA" id="ARBA00022723"/>
    </source>
</evidence>
<dbReference type="RefSeq" id="WP_084274864.1">
    <property type="nucleotide sequence ID" value="NZ_AP026671.1"/>
</dbReference>
<name>A0A1W1WQK6_9BACT</name>
<dbReference type="PROSITE" id="PS51007">
    <property type="entry name" value="CYTC"/>
    <property type="match status" value="1"/>
</dbReference>
<dbReference type="Proteomes" id="UP000192602">
    <property type="component" value="Unassembled WGS sequence"/>
</dbReference>
<evidence type="ECO:0000313" key="8">
    <source>
        <dbReference type="EMBL" id="SMC08591.1"/>
    </source>
</evidence>
<keyword evidence="5 6" id="KW-0408">Iron</keyword>
<dbReference type="OrthoDB" id="5354561at2"/>
<dbReference type="PROSITE" id="PS51257">
    <property type="entry name" value="PROKAR_LIPOPROTEIN"/>
    <property type="match status" value="1"/>
</dbReference>
<dbReference type="Gene3D" id="1.10.760.10">
    <property type="entry name" value="Cytochrome c-like domain"/>
    <property type="match status" value="1"/>
</dbReference>